<dbReference type="Pfam" id="PF00561">
    <property type="entry name" value="Abhydrolase_1"/>
    <property type="match status" value="1"/>
</dbReference>
<protein>
    <submittedName>
        <fullName evidence="2">2-hydroxy-6-oxononadienedioate/2-hydroxy-6-oxononatrienedioate hydrolase</fullName>
        <ecNumber evidence="2">3.7.1.14</ecNumber>
    </submittedName>
</protein>
<keyword evidence="2" id="KW-0378">Hydrolase</keyword>
<evidence type="ECO:0000313" key="2">
    <source>
        <dbReference type="EMBL" id="OIR03584.1"/>
    </source>
</evidence>
<reference evidence="2" key="1">
    <citation type="submission" date="2016-10" db="EMBL/GenBank/DDBJ databases">
        <title>Sequence of Gallionella enrichment culture.</title>
        <authorList>
            <person name="Poehlein A."/>
            <person name="Muehling M."/>
            <person name="Daniel R."/>
        </authorList>
    </citation>
    <scope>NUCLEOTIDE SEQUENCE</scope>
</reference>
<organism evidence="2">
    <name type="scientific">mine drainage metagenome</name>
    <dbReference type="NCBI Taxonomy" id="410659"/>
    <lineage>
        <taxon>unclassified sequences</taxon>
        <taxon>metagenomes</taxon>
        <taxon>ecological metagenomes</taxon>
    </lineage>
</organism>
<gene>
    <name evidence="2" type="primary">mhpC_1</name>
    <name evidence="2" type="ORF">GALL_144430</name>
</gene>
<comment type="caution">
    <text evidence="2">The sequence shown here is derived from an EMBL/GenBank/DDBJ whole genome shotgun (WGS) entry which is preliminary data.</text>
</comment>
<dbReference type="PRINTS" id="PR00111">
    <property type="entry name" value="ABHYDROLASE"/>
</dbReference>
<dbReference type="SUPFAM" id="SSF53474">
    <property type="entry name" value="alpha/beta-Hydrolases"/>
    <property type="match status" value="1"/>
</dbReference>
<dbReference type="Gene3D" id="3.40.50.1820">
    <property type="entry name" value="alpha/beta hydrolase"/>
    <property type="match status" value="1"/>
</dbReference>
<dbReference type="InterPro" id="IPR000073">
    <property type="entry name" value="AB_hydrolase_1"/>
</dbReference>
<dbReference type="InterPro" id="IPR029058">
    <property type="entry name" value="AB_hydrolase_fold"/>
</dbReference>
<dbReference type="EMBL" id="MLJW01000065">
    <property type="protein sequence ID" value="OIR03584.1"/>
    <property type="molecule type" value="Genomic_DNA"/>
</dbReference>
<dbReference type="GO" id="GO:0016787">
    <property type="term" value="F:hydrolase activity"/>
    <property type="evidence" value="ECO:0007669"/>
    <property type="project" value="UniProtKB-KW"/>
</dbReference>
<dbReference type="PANTHER" id="PTHR46438:SF11">
    <property type="entry name" value="LIPASE-RELATED"/>
    <property type="match status" value="1"/>
</dbReference>
<dbReference type="PRINTS" id="PR00412">
    <property type="entry name" value="EPOXHYDRLASE"/>
</dbReference>
<dbReference type="InterPro" id="IPR000639">
    <property type="entry name" value="Epox_hydrolase-like"/>
</dbReference>
<sequence>MYSTQQTFSITPSQTAVVDGIQINFSASLSNVDNLTLALVHGFGTSLESWYDIYPVLAAEFSVVRLDLKGSGFSAKPIDTRYSISDQAAILIKFLEQLRLKRVVLVGHSLGGAVSLLTYMGQLSEKSGPEIVALILIDSAGFSQKLPFFVSTLRNPITRLASHFLSPESRVKLVLEYEMAVKSQITPERVERYAHFLRLPGTEFALTQTAKYIVPENAEAIASRFSEITVPTLIIWGENDPVIPLESAYRFRTLIKNSKLVILPNTGHIPHEERPQRVLELIRNFIRSIK</sequence>
<accession>A0A1J5SHS4</accession>
<feature type="domain" description="AB hydrolase-1" evidence="1">
    <location>
        <begin position="39"/>
        <end position="275"/>
    </location>
</feature>
<proteinExistence type="predicted"/>
<dbReference type="EC" id="3.7.1.14" evidence="2"/>
<evidence type="ECO:0000259" key="1">
    <source>
        <dbReference type="Pfam" id="PF00561"/>
    </source>
</evidence>
<name>A0A1J5SHS4_9ZZZZ</name>
<dbReference type="AlphaFoldDB" id="A0A1J5SHS4"/>
<dbReference type="PANTHER" id="PTHR46438">
    <property type="entry name" value="ALPHA/BETA-HYDROLASES SUPERFAMILY PROTEIN"/>
    <property type="match status" value="1"/>
</dbReference>